<dbReference type="InterPro" id="IPR050471">
    <property type="entry name" value="AB_hydrolase"/>
</dbReference>
<organism evidence="3 4">
    <name type="scientific">Aquibium oceanicum</name>
    <dbReference type="NCBI Taxonomy" id="1670800"/>
    <lineage>
        <taxon>Bacteria</taxon>
        <taxon>Pseudomonadati</taxon>
        <taxon>Pseudomonadota</taxon>
        <taxon>Alphaproteobacteria</taxon>
        <taxon>Hyphomicrobiales</taxon>
        <taxon>Phyllobacteriaceae</taxon>
        <taxon>Aquibium</taxon>
    </lineage>
</organism>
<dbReference type="KEGG" id="meso:BSQ44_01670"/>
<evidence type="ECO:0000256" key="1">
    <source>
        <dbReference type="SAM" id="MobiDB-lite"/>
    </source>
</evidence>
<keyword evidence="3" id="KW-0378">Hydrolase</keyword>
<dbReference type="STRING" id="1670800.BSQ44_01670"/>
<sequence>MNLLYAAASFLVALLLILVGVTRVGAWLIERRYPPSGEFLTVNGTGMHFVHVPAGEDADLPPLVFVHGASGNLRDQMVPFRARLEGRAEMLFVDRPGHGWSERGPAENKNPTGQAETIAALMQEVGMPRAIIVGHSFAGAVLTAFALDAPERTQGLLFLAPASHPWPGGGTAWHYEVTSMPVVGRIFSETLTYPGGQLQMSSAVECVFSPNPVPENYMDETAVPLVLRPRAFRANARDVAGLYAFVEKLAPRYGEITAPTIVISGDSDTVVYEKIHSVGLARDISGAELVWVKNLGHKPDWIATDLAIAAIESLAGETRDLDAIARTVEERIAGDRSGPNCHDEKPVLTPAGTEAPGQ</sequence>
<dbReference type="RefSeq" id="WP_072601644.1">
    <property type="nucleotide sequence ID" value="NZ_CP018171.1"/>
</dbReference>
<protein>
    <submittedName>
        <fullName evidence="3">Alpha/beta hydrolase</fullName>
    </submittedName>
</protein>
<dbReference type="PANTHER" id="PTHR43433">
    <property type="entry name" value="HYDROLASE, ALPHA/BETA FOLD FAMILY PROTEIN"/>
    <property type="match status" value="1"/>
</dbReference>
<dbReference type="InterPro" id="IPR029058">
    <property type="entry name" value="AB_hydrolase_fold"/>
</dbReference>
<evidence type="ECO:0000313" key="4">
    <source>
        <dbReference type="Proteomes" id="UP000182840"/>
    </source>
</evidence>
<feature type="region of interest" description="Disordered" evidence="1">
    <location>
        <begin position="334"/>
        <end position="358"/>
    </location>
</feature>
<gene>
    <name evidence="3" type="ORF">BSQ44_01670</name>
</gene>
<dbReference type="PANTHER" id="PTHR43433:SF5">
    <property type="entry name" value="AB HYDROLASE-1 DOMAIN-CONTAINING PROTEIN"/>
    <property type="match status" value="1"/>
</dbReference>
<keyword evidence="4" id="KW-1185">Reference proteome</keyword>
<dbReference type="Pfam" id="PF00561">
    <property type="entry name" value="Abhydrolase_1"/>
    <property type="match status" value="1"/>
</dbReference>
<evidence type="ECO:0000259" key="2">
    <source>
        <dbReference type="Pfam" id="PF00561"/>
    </source>
</evidence>
<feature type="domain" description="AB hydrolase-1" evidence="2">
    <location>
        <begin position="61"/>
        <end position="297"/>
    </location>
</feature>
<dbReference type="GO" id="GO:0016787">
    <property type="term" value="F:hydrolase activity"/>
    <property type="evidence" value="ECO:0007669"/>
    <property type="project" value="UniProtKB-KW"/>
</dbReference>
<dbReference type="Gene3D" id="3.40.50.1820">
    <property type="entry name" value="alpha/beta hydrolase"/>
    <property type="match status" value="1"/>
</dbReference>
<dbReference type="InterPro" id="IPR000073">
    <property type="entry name" value="AB_hydrolase_1"/>
</dbReference>
<dbReference type="OrthoDB" id="9815441at2"/>
<dbReference type="SUPFAM" id="SSF53474">
    <property type="entry name" value="alpha/beta-Hydrolases"/>
    <property type="match status" value="1"/>
</dbReference>
<evidence type="ECO:0000313" key="3">
    <source>
        <dbReference type="EMBL" id="APH70231.1"/>
    </source>
</evidence>
<accession>A0A1L3SLJ3</accession>
<proteinExistence type="predicted"/>
<dbReference type="PRINTS" id="PR00111">
    <property type="entry name" value="ABHYDROLASE"/>
</dbReference>
<name>A0A1L3SLJ3_9HYPH</name>
<dbReference type="AlphaFoldDB" id="A0A1L3SLJ3"/>
<dbReference type="Proteomes" id="UP000182840">
    <property type="component" value="Chromosome"/>
</dbReference>
<dbReference type="EMBL" id="CP018171">
    <property type="protein sequence ID" value="APH70231.1"/>
    <property type="molecule type" value="Genomic_DNA"/>
</dbReference>
<reference evidence="4" key="1">
    <citation type="submission" date="2016-11" db="EMBL/GenBank/DDBJ databases">
        <title>Mesorhizobium oceanicum sp. nov., isolated from deep seawater in South China Sea.</title>
        <authorList>
            <person name="Fu G.-Y."/>
        </authorList>
    </citation>
    <scope>NUCLEOTIDE SEQUENCE [LARGE SCALE GENOMIC DNA]</scope>
    <source>
        <strain evidence="4">B7</strain>
    </source>
</reference>